<dbReference type="EMBL" id="KZ613895">
    <property type="protein sequence ID" value="PMD53149.1"/>
    <property type="molecule type" value="Genomic_DNA"/>
</dbReference>
<feature type="transmembrane region" description="Helical" evidence="8">
    <location>
        <begin position="538"/>
        <end position="555"/>
    </location>
</feature>
<dbReference type="GO" id="GO:0030007">
    <property type="term" value="P:intracellular potassium ion homeostasis"/>
    <property type="evidence" value="ECO:0007669"/>
    <property type="project" value="InterPro"/>
</dbReference>
<dbReference type="STRING" id="1095630.A0A2J6SQY2"/>
<feature type="transmembrane region" description="Helical" evidence="8">
    <location>
        <begin position="567"/>
        <end position="587"/>
    </location>
</feature>
<dbReference type="InterPro" id="IPR015958">
    <property type="entry name" value="Trk1_fungi"/>
</dbReference>
<dbReference type="GO" id="GO:0140107">
    <property type="term" value="F:high-affinity potassium ion transmembrane transporter activity"/>
    <property type="evidence" value="ECO:0007669"/>
    <property type="project" value="TreeGrafter"/>
</dbReference>
<feature type="transmembrane region" description="Helical" evidence="8">
    <location>
        <begin position="341"/>
        <end position="361"/>
    </location>
</feature>
<comment type="subcellular location">
    <subcellularLocation>
        <location evidence="1">Membrane</location>
        <topology evidence="1">Multi-pass membrane protein</topology>
    </subcellularLocation>
</comment>
<keyword evidence="4 8" id="KW-1133">Transmembrane helix</keyword>
<dbReference type="GO" id="GO:0005886">
    <property type="term" value="C:plasma membrane"/>
    <property type="evidence" value="ECO:0007669"/>
    <property type="project" value="InterPro"/>
</dbReference>
<dbReference type="GeneID" id="36586706"/>
<dbReference type="Pfam" id="PF02386">
    <property type="entry name" value="TrkH"/>
    <property type="match status" value="1"/>
</dbReference>
<keyword evidence="5" id="KW-0406">Ion transport</keyword>
<keyword evidence="3 8" id="KW-0812">Transmembrane</keyword>
<feature type="region of interest" description="Disordered" evidence="7">
    <location>
        <begin position="193"/>
        <end position="229"/>
    </location>
</feature>
<dbReference type="InterPro" id="IPR003445">
    <property type="entry name" value="Cat_transpt"/>
</dbReference>
<dbReference type="PANTHER" id="PTHR31064">
    <property type="entry name" value="POTASSIUM TRANSPORT PROTEIN DDB_G0292412-RELATED"/>
    <property type="match status" value="1"/>
</dbReference>
<name>A0A2J6SQY2_9HELO</name>
<keyword evidence="6 8" id="KW-0472">Membrane</keyword>
<evidence type="ECO:0000256" key="1">
    <source>
        <dbReference type="ARBA" id="ARBA00004141"/>
    </source>
</evidence>
<accession>A0A2J6SQY2</accession>
<dbReference type="Proteomes" id="UP000235371">
    <property type="component" value="Unassembled WGS sequence"/>
</dbReference>
<feature type="transmembrane region" description="Helical" evidence="8">
    <location>
        <begin position="458"/>
        <end position="480"/>
    </location>
</feature>
<reference evidence="9 10" key="1">
    <citation type="submission" date="2016-04" db="EMBL/GenBank/DDBJ databases">
        <title>A degradative enzymes factory behind the ericoid mycorrhizal symbiosis.</title>
        <authorList>
            <consortium name="DOE Joint Genome Institute"/>
            <person name="Martino E."/>
            <person name="Morin E."/>
            <person name="Grelet G."/>
            <person name="Kuo A."/>
            <person name="Kohler A."/>
            <person name="Daghino S."/>
            <person name="Barry K."/>
            <person name="Choi C."/>
            <person name="Cichocki N."/>
            <person name="Clum A."/>
            <person name="Copeland A."/>
            <person name="Hainaut M."/>
            <person name="Haridas S."/>
            <person name="Labutti K."/>
            <person name="Lindquist E."/>
            <person name="Lipzen A."/>
            <person name="Khouja H.-R."/>
            <person name="Murat C."/>
            <person name="Ohm R."/>
            <person name="Olson A."/>
            <person name="Spatafora J."/>
            <person name="Veneault-Fourrey C."/>
            <person name="Henrissat B."/>
            <person name="Grigoriev I."/>
            <person name="Martin F."/>
            <person name="Perotto S."/>
        </authorList>
    </citation>
    <scope>NUCLEOTIDE SEQUENCE [LARGE SCALE GENOMIC DNA]</scope>
    <source>
        <strain evidence="9 10">E</strain>
    </source>
</reference>
<sequence length="658" mass="75001">MPNTSTAYTRAATILKAFRPTIPRNLLHRLRRYLPRPTFLLLHWAYIITTCMVSSIIFWHLSTPRGYVSYVDSLFLIVAATTQAGLNTVNLSSLNTFQQCIIFVHIILGNPIFVSAFVVHVRKHAFHTRFRKVAEDKQSKKKTSSSTGVQPVTWQSSFAANSESAMHPRQTLHCASNSSHNYRLRIDPSLTSMGSKAEDKISPTQSTHDHYDDTLRSSNGAQDPRCFSSPLWPKESRHLRRGTVDRNAQFHSLSFEEREHIRCVEYQAVRLLSYVVPIYIVAWQLFGCIALGTYMSCKGQSAAAANAVNPWWAGTFYAIASFNNVGMSLLDASVIPFQRSVFFLSVMGILMLAGNTAYPVLLRSILRTTLYLLPNNDQYRSWRETIDFVLRYPRRVYTNLFPSAQTWWLFFILAIFNAIDWTGFEILNRNNPLVTAIPIGYRLLDGLFQSLAVRSSRFAIIPIGSLAVGLQALYIMMMYISAFPVVITMRNSNVYEERSLGIYAQDIKEDQREQEFRTPNSVRKMRMYFVRTQIQRQLGHDLWFVIACMILIIWIETDSYEKDPITYSIFSIIFEVVSAYGCVGLSIGLPNQAYSFCGAWHASGKLVLCALMLRGRHRGLPVAIDKAIQLPGDRESMLEEEDHGIRVERSRHESRVGV</sequence>
<dbReference type="PANTHER" id="PTHR31064:SF37">
    <property type="entry name" value="TRANSPORTER, PUTATIVE (EUROFUNG)-RELATED"/>
    <property type="match status" value="1"/>
</dbReference>
<dbReference type="OrthoDB" id="9999863at2759"/>
<organism evidence="9 10">
    <name type="scientific">Hyaloscypha bicolor E</name>
    <dbReference type="NCBI Taxonomy" id="1095630"/>
    <lineage>
        <taxon>Eukaryota</taxon>
        <taxon>Fungi</taxon>
        <taxon>Dikarya</taxon>
        <taxon>Ascomycota</taxon>
        <taxon>Pezizomycotina</taxon>
        <taxon>Leotiomycetes</taxon>
        <taxon>Helotiales</taxon>
        <taxon>Hyaloscyphaceae</taxon>
        <taxon>Hyaloscypha</taxon>
        <taxon>Hyaloscypha bicolor</taxon>
    </lineage>
</organism>
<feature type="transmembrane region" description="Helical" evidence="8">
    <location>
        <begin position="407"/>
        <end position="427"/>
    </location>
</feature>
<gene>
    <name evidence="9" type="ORF">K444DRAFT_600598</name>
</gene>
<evidence type="ECO:0000256" key="4">
    <source>
        <dbReference type="ARBA" id="ARBA00022989"/>
    </source>
</evidence>
<feature type="transmembrane region" description="Helical" evidence="8">
    <location>
        <begin position="39"/>
        <end position="61"/>
    </location>
</feature>
<evidence type="ECO:0000256" key="3">
    <source>
        <dbReference type="ARBA" id="ARBA00022692"/>
    </source>
</evidence>
<dbReference type="PIRSF" id="PIRSF002450">
    <property type="entry name" value="K+_transpter_TRK"/>
    <property type="match status" value="1"/>
</dbReference>
<feature type="compositionally biased region" description="Basic and acidic residues" evidence="7">
    <location>
        <begin position="196"/>
        <end position="215"/>
    </location>
</feature>
<proteinExistence type="predicted"/>
<keyword evidence="2" id="KW-0813">Transport</keyword>
<evidence type="ECO:0000313" key="9">
    <source>
        <dbReference type="EMBL" id="PMD53149.1"/>
    </source>
</evidence>
<dbReference type="RefSeq" id="XP_024730053.1">
    <property type="nucleotide sequence ID" value="XM_024878629.1"/>
</dbReference>
<protein>
    <submittedName>
        <fullName evidence="9">TrkH-domain-containing protein</fullName>
    </submittedName>
</protein>
<evidence type="ECO:0000256" key="7">
    <source>
        <dbReference type="SAM" id="MobiDB-lite"/>
    </source>
</evidence>
<keyword evidence="10" id="KW-1185">Reference proteome</keyword>
<dbReference type="InterPro" id="IPR051143">
    <property type="entry name" value="TrkH_K-transport"/>
</dbReference>
<evidence type="ECO:0000256" key="2">
    <source>
        <dbReference type="ARBA" id="ARBA00022448"/>
    </source>
</evidence>
<feature type="transmembrane region" description="Helical" evidence="8">
    <location>
        <begin position="101"/>
        <end position="121"/>
    </location>
</feature>
<dbReference type="InParanoid" id="A0A2J6SQY2"/>
<dbReference type="AlphaFoldDB" id="A0A2J6SQY2"/>
<evidence type="ECO:0000256" key="6">
    <source>
        <dbReference type="ARBA" id="ARBA00023136"/>
    </source>
</evidence>
<dbReference type="GO" id="GO:1990573">
    <property type="term" value="P:potassium ion import across plasma membrane"/>
    <property type="evidence" value="ECO:0007669"/>
    <property type="project" value="TreeGrafter"/>
</dbReference>
<evidence type="ECO:0000256" key="8">
    <source>
        <dbReference type="SAM" id="Phobius"/>
    </source>
</evidence>
<feature type="transmembrane region" description="Helical" evidence="8">
    <location>
        <begin position="271"/>
        <end position="295"/>
    </location>
</feature>
<evidence type="ECO:0000313" key="10">
    <source>
        <dbReference type="Proteomes" id="UP000235371"/>
    </source>
</evidence>
<evidence type="ECO:0000256" key="5">
    <source>
        <dbReference type="ARBA" id="ARBA00023065"/>
    </source>
</evidence>